<dbReference type="PANTHER" id="PTHR22760">
    <property type="entry name" value="GLYCOSYLTRANSFERASE"/>
    <property type="match status" value="1"/>
</dbReference>
<organism evidence="12 13">
    <name type="scientific">Puccinia sorghi</name>
    <dbReference type="NCBI Taxonomy" id="27349"/>
    <lineage>
        <taxon>Eukaryota</taxon>
        <taxon>Fungi</taxon>
        <taxon>Dikarya</taxon>
        <taxon>Basidiomycota</taxon>
        <taxon>Pucciniomycotina</taxon>
        <taxon>Pucciniomycetes</taxon>
        <taxon>Pucciniales</taxon>
        <taxon>Pucciniaceae</taxon>
        <taxon>Puccinia</taxon>
    </lineage>
</organism>
<sequence length="554" mass="62821">MEKDAWWKLNYVMAIGLRLIIVLTSTSFIHPDEHFQNSVIAIHDVFKPSSHQHRTWEWDPLRLPGHTIGGGPVRSIVPVWITSHVALYTLKFFHVWGLISLLESDRSHFCFTLDCPYNHSVATYRYLSWSWNNSLNQLAASPSDISTRALVIFPRLILFLLSLLVDGLIFRQVRSRTIQLLHAFSLHSLLLVFLLSLSISNPKNPARLSCLIAWTLLNVFAVWVRVTYICFAFPIVVMVGYTRLSRSFALSFTVGATALLGMPLLIWLDSLYFGRWPTIAPISLLLYNLDPENLAQHGTHPRYLHLLVNGPIMFGPALWCVGWCQIWARLKHSPTIVNCVTSLRCISSVSMASLISGTLMLSIQPHQEARFLLPLVFPLTILCSRSTSKSPSSNFRRMFWVRTCVLNFFHLLHSGITVVLFGYLHQGGVQLALENIPSEAKILLSYRTFDVPSALVTGARMSKIENLRGVGEDVLVRALCESSVRLDEERQLVLLAPRWALTPELEDHFHLLFSSAMPHLDLDRLAHIFNAGPHRYGIGLYTIHPQTFRASELC</sequence>
<gene>
    <name evidence="12" type="ORF">VP01_1111g12</name>
</gene>
<dbReference type="VEuPathDB" id="FungiDB:VP01_1111g12"/>
<proteinExistence type="inferred from homology"/>
<feature type="transmembrane region" description="Helical" evidence="11">
    <location>
        <begin position="248"/>
        <end position="268"/>
    </location>
</feature>
<comment type="caution">
    <text evidence="12">The sequence shown here is derived from an EMBL/GenBank/DDBJ whole genome shotgun (WGS) entry which is preliminary data.</text>
</comment>
<reference evidence="12 13" key="1">
    <citation type="submission" date="2015-08" db="EMBL/GenBank/DDBJ databases">
        <title>Next Generation Sequencing and Analysis of the Genome of Puccinia sorghi L Schw, the Causal Agent of Maize Common Rust.</title>
        <authorList>
            <person name="Rochi L."/>
            <person name="Burguener G."/>
            <person name="Darino M."/>
            <person name="Turjanski A."/>
            <person name="Kreff E."/>
            <person name="Dieguez M.J."/>
            <person name="Sacco F."/>
        </authorList>
    </citation>
    <scope>NUCLEOTIDE SEQUENCE [LARGE SCALE GENOMIC DNA]</scope>
    <source>
        <strain evidence="12 13">RO10H11247</strain>
    </source>
</reference>
<protein>
    <recommendedName>
        <fullName evidence="11">Mannosyltransferase</fullName>
        <ecNumber evidence="11">2.4.1.-</ecNumber>
    </recommendedName>
</protein>
<dbReference type="GO" id="GO:0005789">
    <property type="term" value="C:endoplasmic reticulum membrane"/>
    <property type="evidence" value="ECO:0007669"/>
    <property type="project" value="UniProtKB-SubCell"/>
</dbReference>
<evidence type="ECO:0000256" key="3">
    <source>
        <dbReference type="ARBA" id="ARBA00022502"/>
    </source>
</evidence>
<dbReference type="GO" id="GO:0000026">
    <property type="term" value="F:alpha-1,2-mannosyltransferase activity"/>
    <property type="evidence" value="ECO:0007669"/>
    <property type="project" value="TreeGrafter"/>
</dbReference>
<feature type="transmembrane region" description="Helical" evidence="11">
    <location>
        <begin position="181"/>
        <end position="199"/>
    </location>
</feature>
<feature type="transmembrane region" description="Helical" evidence="11">
    <location>
        <begin position="312"/>
        <end position="330"/>
    </location>
</feature>
<feature type="transmembrane region" description="Helical" evidence="11">
    <location>
        <begin position="211"/>
        <end position="241"/>
    </location>
</feature>
<keyword evidence="13" id="KW-1185">Reference proteome</keyword>
<keyword evidence="6 11" id="KW-0812">Transmembrane</keyword>
<evidence type="ECO:0000256" key="4">
    <source>
        <dbReference type="ARBA" id="ARBA00022676"/>
    </source>
</evidence>
<feature type="transmembrane region" description="Helical" evidence="11">
    <location>
        <begin position="149"/>
        <end position="169"/>
    </location>
</feature>
<keyword evidence="8 11" id="KW-1133">Transmembrane helix</keyword>
<evidence type="ECO:0000256" key="10">
    <source>
        <dbReference type="ARBA" id="ARBA00038466"/>
    </source>
</evidence>
<feature type="transmembrane region" description="Helical" evidence="11">
    <location>
        <begin position="399"/>
        <end position="424"/>
    </location>
</feature>
<comment type="pathway">
    <text evidence="2">Glycolipid biosynthesis; glycosylphosphatidylinositol-anchor biosynthesis.</text>
</comment>
<evidence type="ECO:0000256" key="11">
    <source>
        <dbReference type="RuleBase" id="RU363075"/>
    </source>
</evidence>
<keyword evidence="9 11" id="KW-0472">Membrane</keyword>
<evidence type="ECO:0000256" key="9">
    <source>
        <dbReference type="ARBA" id="ARBA00023136"/>
    </source>
</evidence>
<keyword evidence="4 11" id="KW-0328">Glycosyltransferase</keyword>
<evidence type="ECO:0000313" key="12">
    <source>
        <dbReference type="EMBL" id="KNZ63701.1"/>
    </source>
</evidence>
<evidence type="ECO:0000313" key="13">
    <source>
        <dbReference type="Proteomes" id="UP000037035"/>
    </source>
</evidence>
<evidence type="ECO:0000256" key="5">
    <source>
        <dbReference type="ARBA" id="ARBA00022679"/>
    </source>
</evidence>
<evidence type="ECO:0000256" key="6">
    <source>
        <dbReference type="ARBA" id="ARBA00022692"/>
    </source>
</evidence>
<dbReference type="OrthoDB" id="10066429at2759"/>
<dbReference type="AlphaFoldDB" id="A0A0L6VSM2"/>
<feature type="transmembrane region" description="Helical" evidence="11">
    <location>
        <begin position="9"/>
        <end position="29"/>
    </location>
</feature>
<comment type="subcellular location">
    <subcellularLocation>
        <location evidence="1 11">Endoplasmic reticulum membrane</location>
        <topology evidence="1 11">Multi-pass membrane protein</topology>
    </subcellularLocation>
</comment>
<dbReference type="EMBL" id="LAVV01001244">
    <property type="protein sequence ID" value="KNZ63701.1"/>
    <property type="molecule type" value="Genomic_DNA"/>
</dbReference>
<evidence type="ECO:0000256" key="7">
    <source>
        <dbReference type="ARBA" id="ARBA00022824"/>
    </source>
</evidence>
<name>A0A0L6VSM2_9BASI</name>
<keyword evidence="7 11" id="KW-0256">Endoplasmic reticulum</keyword>
<keyword evidence="5" id="KW-0808">Transferase</keyword>
<dbReference type="EC" id="2.4.1.-" evidence="11"/>
<dbReference type="Proteomes" id="UP000037035">
    <property type="component" value="Unassembled WGS sequence"/>
</dbReference>
<dbReference type="InterPro" id="IPR005599">
    <property type="entry name" value="GPI_mannosylTrfase"/>
</dbReference>
<evidence type="ECO:0000256" key="2">
    <source>
        <dbReference type="ARBA" id="ARBA00004687"/>
    </source>
</evidence>
<comment type="similarity">
    <text evidence="10">Belongs to the glycosyltransferase 22 family. PIGZ subfamily.</text>
</comment>
<dbReference type="PANTHER" id="PTHR22760:SF3">
    <property type="entry name" value="GPI MANNOSYLTRANSFERASE 4"/>
    <property type="match status" value="1"/>
</dbReference>
<evidence type="ECO:0000256" key="1">
    <source>
        <dbReference type="ARBA" id="ARBA00004477"/>
    </source>
</evidence>
<accession>A0A0L6VSM2</accession>
<dbReference type="GO" id="GO:0006506">
    <property type="term" value="P:GPI anchor biosynthetic process"/>
    <property type="evidence" value="ECO:0007669"/>
    <property type="project" value="UniProtKB-KW"/>
</dbReference>
<keyword evidence="3" id="KW-0337">GPI-anchor biosynthesis</keyword>
<dbReference type="STRING" id="27349.A0A0L6VSM2"/>
<dbReference type="Pfam" id="PF03901">
    <property type="entry name" value="Glyco_transf_22"/>
    <property type="match status" value="1"/>
</dbReference>
<evidence type="ECO:0000256" key="8">
    <source>
        <dbReference type="ARBA" id="ARBA00022989"/>
    </source>
</evidence>